<organism evidence="8 9">
    <name type="scientific">Pogona vitticeps</name>
    <name type="common">central bearded dragon</name>
    <dbReference type="NCBI Taxonomy" id="103695"/>
    <lineage>
        <taxon>Eukaryota</taxon>
        <taxon>Metazoa</taxon>
        <taxon>Chordata</taxon>
        <taxon>Craniata</taxon>
        <taxon>Vertebrata</taxon>
        <taxon>Euteleostomi</taxon>
        <taxon>Lepidosauria</taxon>
        <taxon>Squamata</taxon>
        <taxon>Bifurcata</taxon>
        <taxon>Unidentata</taxon>
        <taxon>Episquamata</taxon>
        <taxon>Toxicofera</taxon>
        <taxon>Iguania</taxon>
        <taxon>Acrodonta</taxon>
        <taxon>Agamidae</taxon>
        <taxon>Amphibolurinae</taxon>
        <taxon>Pogona</taxon>
    </lineage>
</organism>
<reference evidence="9" key="2">
    <citation type="submission" date="2025-08" db="UniProtKB">
        <authorList>
            <consortium name="RefSeq"/>
        </authorList>
    </citation>
    <scope>IDENTIFICATION</scope>
</reference>
<evidence type="ECO:0000256" key="5">
    <source>
        <dbReference type="SAM" id="Phobius"/>
    </source>
</evidence>
<feature type="chain" id="PRO_5045076581" description="Ig-like domain-containing protein" evidence="6">
    <location>
        <begin position="23"/>
        <end position="325"/>
    </location>
</feature>
<keyword evidence="5" id="KW-0812">Transmembrane</keyword>
<evidence type="ECO:0000256" key="1">
    <source>
        <dbReference type="ARBA" id="ARBA00004370"/>
    </source>
</evidence>
<evidence type="ECO:0000256" key="4">
    <source>
        <dbReference type="ARBA" id="ARBA00023180"/>
    </source>
</evidence>
<evidence type="ECO:0000313" key="8">
    <source>
        <dbReference type="Proteomes" id="UP001652642"/>
    </source>
</evidence>
<feature type="signal peptide" evidence="6">
    <location>
        <begin position="1"/>
        <end position="22"/>
    </location>
</feature>
<name>A0ABM5FIL6_9SAUR</name>
<feature type="domain" description="Ig-like" evidence="7">
    <location>
        <begin position="43"/>
        <end position="138"/>
    </location>
</feature>
<dbReference type="PANTHER" id="PTHR12080">
    <property type="entry name" value="SIGNALING LYMPHOCYTIC ACTIVATION MOLECULE"/>
    <property type="match status" value="1"/>
</dbReference>
<dbReference type="InterPro" id="IPR015631">
    <property type="entry name" value="CD2/SLAM_rcpt"/>
</dbReference>
<keyword evidence="8" id="KW-1185">Reference proteome</keyword>
<sequence length="325" mass="36413">MIGVILLWVLTGMAAFFTSSRANSQVMAVVHQTALLPLSFQPPSSSWTFIRIKWERMATNGSIPILVCLIDRCKSSRVTHQWWERECLSDKEVASGYQKRADIFRNGTLKIQQVELKDAGIYLATILATGVEHETTVNLTVTEATLASSKADSQVMAVVHQTALLPLSFQPPSSSWTFISIKWERMIASGSVPILVYLIDRCNTSGVTHQWWERECLRHKEVANGYQKRADIFRNGTLIIQQVERKDAGIYLATILTTGVEHETTVNLTVTGGAEALWKLNTENTIRMVLACLTLCFLGLLVVEHVYTSSNLITQRSKIMDQINL</sequence>
<protein>
    <recommendedName>
        <fullName evidence="7">Ig-like domain-containing protein</fullName>
    </recommendedName>
</protein>
<dbReference type="Proteomes" id="UP001652642">
    <property type="component" value="Chromosome 2"/>
</dbReference>
<dbReference type="PROSITE" id="PS50835">
    <property type="entry name" value="IG_LIKE"/>
    <property type="match status" value="1"/>
</dbReference>
<evidence type="ECO:0000256" key="6">
    <source>
        <dbReference type="SAM" id="SignalP"/>
    </source>
</evidence>
<dbReference type="InterPro" id="IPR007110">
    <property type="entry name" value="Ig-like_dom"/>
</dbReference>
<dbReference type="InterPro" id="IPR013783">
    <property type="entry name" value="Ig-like_fold"/>
</dbReference>
<dbReference type="GeneID" id="110091637"/>
<keyword evidence="2 6" id="KW-0732">Signal</keyword>
<evidence type="ECO:0000259" key="7">
    <source>
        <dbReference type="PROSITE" id="PS50835"/>
    </source>
</evidence>
<gene>
    <name evidence="9" type="primary">LOC110091637</name>
</gene>
<feature type="transmembrane region" description="Helical" evidence="5">
    <location>
        <begin position="288"/>
        <end position="307"/>
    </location>
</feature>
<dbReference type="RefSeq" id="XP_072845232.1">
    <property type="nucleotide sequence ID" value="XM_072989131.1"/>
</dbReference>
<evidence type="ECO:0000256" key="3">
    <source>
        <dbReference type="ARBA" id="ARBA00023136"/>
    </source>
</evidence>
<comment type="subcellular location">
    <subcellularLocation>
        <location evidence="1">Membrane</location>
    </subcellularLocation>
</comment>
<proteinExistence type="predicted"/>
<evidence type="ECO:0000313" key="9">
    <source>
        <dbReference type="RefSeq" id="XP_072845232.1"/>
    </source>
</evidence>
<keyword evidence="5" id="KW-1133">Transmembrane helix</keyword>
<dbReference type="Gene3D" id="2.60.40.10">
    <property type="entry name" value="Immunoglobulins"/>
    <property type="match status" value="2"/>
</dbReference>
<reference evidence="8" key="1">
    <citation type="submission" date="2025-05" db="UniProtKB">
        <authorList>
            <consortium name="RefSeq"/>
        </authorList>
    </citation>
    <scope>NUCLEOTIDE SEQUENCE [LARGE SCALE GENOMIC DNA]</scope>
</reference>
<dbReference type="SUPFAM" id="SSF48726">
    <property type="entry name" value="Immunoglobulin"/>
    <property type="match status" value="2"/>
</dbReference>
<keyword evidence="3 5" id="KW-0472">Membrane</keyword>
<keyword evidence="4" id="KW-0325">Glycoprotein</keyword>
<dbReference type="SMART" id="SM00409">
    <property type="entry name" value="IG"/>
    <property type="match status" value="2"/>
</dbReference>
<accession>A0ABM5FIL6</accession>
<evidence type="ECO:0000256" key="2">
    <source>
        <dbReference type="ARBA" id="ARBA00022729"/>
    </source>
</evidence>
<dbReference type="InterPro" id="IPR036179">
    <property type="entry name" value="Ig-like_dom_sf"/>
</dbReference>
<dbReference type="InterPro" id="IPR003599">
    <property type="entry name" value="Ig_sub"/>
</dbReference>
<dbReference type="PANTHER" id="PTHR12080:SF59">
    <property type="entry name" value="HEPATIC AND GLIAL CELL ADHESION MOLECULE"/>
    <property type="match status" value="1"/>
</dbReference>